<dbReference type="EMBL" id="RBCJ01000001">
    <property type="protein sequence ID" value="RKN82329.1"/>
    <property type="molecule type" value="Genomic_DNA"/>
</dbReference>
<gene>
    <name evidence="2" type="ORF">D7Z94_00255</name>
</gene>
<dbReference type="GO" id="GO:0016740">
    <property type="term" value="F:transferase activity"/>
    <property type="evidence" value="ECO:0007669"/>
    <property type="project" value="UniProtKB-KW"/>
</dbReference>
<dbReference type="InterPro" id="IPR009288">
    <property type="entry name" value="AIG2-like_dom"/>
</dbReference>
<accession>A0A3B0CEF1</accession>
<evidence type="ECO:0000313" key="3">
    <source>
        <dbReference type="Proteomes" id="UP000276603"/>
    </source>
</evidence>
<keyword evidence="2" id="KW-0808">Transferase</keyword>
<evidence type="ECO:0000313" key="2">
    <source>
        <dbReference type="EMBL" id="RKN82329.1"/>
    </source>
</evidence>
<protein>
    <submittedName>
        <fullName evidence="2">Gamma-glutamylcyclotransferase</fullName>
    </submittedName>
</protein>
<comment type="caution">
    <text evidence="2">The sequence shown here is derived from an EMBL/GenBank/DDBJ whole genome shotgun (WGS) entry which is preliminary data.</text>
</comment>
<dbReference type="Proteomes" id="UP000276603">
    <property type="component" value="Unassembled WGS sequence"/>
</dbReference>
<dbReference type="Gene3D" id="3.10.490.10">
    <property type="entry name" value="Gamma-glutamyl cyclotransferase-like"/>
    <property type="match status" value="1"/>
</dbReference>
<dbReference type="InterPro" id="IPR036568">
    <property type="entry name" value="GGCT-like_sf"/>
</dbReference>
<dbReference type="CDD" id="cd06661">
    <property type="entry name" value="GGCT_like"/>
    <property type="match status" value="1"/>
</dbReference>
<proteinExistence type="predicted"/>
<dbReference type="AlphaFoldDB" id="A0A3B0CEF1"/>
<keyword evidence="3" id="KW-1185">Reference proteome</keyword>
<dbReference type="InterPro" id="IPR013024">
    <property type="entry name" value="GGCT-like"/>
</dbReference>
<reference evidence="2 3" key="1">
    <citation type="submission" date="2018-10" db="EMBL/GenBank/DDBJ databases">
        <title>Ulvibacterium marinum gen. nov., sp. nov., a novel marine bacterium of the family Flavobacteriaceae, isolated from a culture of the green alga Ulva prolifera.</title>
        <authorList>
            <person name="Zhang Z."/>
        </authorList>
    </citation>
    <scope>NUCLEOTIDE SEQUENCE [LARGE SCALE GENOMIC DNA]</scope>
    <source>
        <strain evidence="2 3">CCMM003</strain>
    </source>
</reference>
<dbReference type="RefSeq" id="WP_120709519.1">
    <property type="nucleotide sequence ID" value="NZ_CANMKH010000001.1"/>
</dbReference>
<name>A0A3B0CEF1_9FLAO</name>
<feature type="domain" description="Gamma-glutamylcyclotransferase AIG2-like" evidence="1">
    <location>
        <begin position="4"/>
        <end position="98"/>
    </location>
</feature>
<dbReference type="Pfam" id="PF06094">
    <property type="entry name" value="GGACT"/>
    <property type="match status" value="1"/>
</dbReference>
<organism evidence="2 3">
    <name type="scientific">Ulvibacterium marinum</name>
    <dbReference type="NCBI Taxonomy" id="2419782"/>
    <lineage>
        <taxon>Bacteria</taxon>
        <taxon>Pseudomonadati</taxon>
        <taxon>Bacteroidota</taxon>
        <taxon>Flavobacteriia</taxon>
        <taxon>Flavobacteriales</taxon>
        <taxon>Flavobacteriaceae</taxon>
        <taxon>Ulvibacterium</taxon>
    </lineage>
</organism>
<dbReference type="SUPFAM" id="SSF110857">
    <property type="entry name" value="Gamma-glutamyl cyclotransferase-like"/>
    <property type="match status" value="1"/>
</dbReference>
<dbReference type="OrthoDB" id="9798388at2"/>
<sequence>MEYLFTYGTLQENEIQLNLFKRKLKGDKDILKGYLLSKNRVYGRYPTVSKTDDTLDSVIGMAYELTPLELKKADAYEGEGYERHRVVLASGKTAWAFMERLD</sequence>
<evidence type="ECO:0000259" key="1">
    <source>
        <dbReference type="Pfam" id="PF06094"/>
    </source>
</evidence>